<dbReference type="Pfam" id="PF08659">
    <property type="entry name" value="KR"/>
    <property type="match status" value="1"/>
</dbReference>
<dbReference type="SUPFAM" id="SSF52151">
    <property type="entry name" value="FabD/lysophospholipase-like"/>
    <property type="match status" value="1"/>
</dbReference>
<feature type="domain" description="Carrier" evidence="6">
    <location>
        <begin position="1209"/>
        <end position="1286"/>
    </location>
</feature>
<feature type="compositionally biased region" description="Low complexity" evidence="5">
    <location>
        <begin position="1"/>
        <end position="14"/>
    </location>
</feature>
<dbReference type="InterPro" id="IPR042104">
    <property type="entry name" value="PKS_dehydratase_sf"/>
</dbReference>
<feature type="compositionally biased region" description="Low complexity" evidence="5">
    <location>
        <begin position="1167"/>
        <end position="1193"/>
    </location>
</feature>
<dbReference type="Gene3D" id="3.40.47.10">
    <property type="match status" value="1"/>
</dbReference>
<dbReference type="PANTHER" id="PTHR43074">
    <property type="entry name" value="OMEGA-3 POLYUNSATURATED FATTY ACID SYNTHASE PFAB-RELATED"/>
    <property type="match status" value="1"/>
</dbReference>
<evidence type="ECO:0000256" key="3">
    <source>
        <dbReference type="ARBA" id="ARBA00022679"/>
    </source>
</evidence>
<dbReference type="InterPro" id="IPR016039">
    <property type="entry name" value="Thiolase-like"/>
</dbReference>
<keyword evidence="3" id="KW-0808">Transferase</keyword>
<keyword evidence="1" id="KW-0596">Phosphopantetheine</keyword>
<dbReference type="Pfam" id="PF02801">
    <property type="entry name" value="Ketoacyl-synt_C"/>
    <property type="match status" value="1"/>
</dbReference>
<dbReference type="Gene3D" id="3.40.366.10">
    <property type="entry name" value="Malonyl-Coenzyme A Acyl Carrier Protein, domain 2"/>
    <property type="match status" value="1"/>
</dbReference>
<dbReference type="InterPro" id="IPR014030">
    <property type="entry name" value="Ketoacyl_synth_N"/>
</dbReference>
<evidence type="ECO:0000259" key="6">
    <source>
        <dbReference type="PROSITE" id="PS50075"/>
    </source>
</evidence>
<feature type="active site" description="Proton acceptor; for dehydratase activity" evidence="4">
    <location>
        <position position="2210"/>
    </location>
</feature>
<protein>
    <submittedName>
        <fullName evidence="9">SDR family NAD(P)-dependent oxidoreductase</fullName>
    </submittedName>
</protein>
<dbReference type="InterPro" id="IPR016036">
    <property type="entry name" value="Malonyl_transacylase_ACP-bd"/>
</dbReference>
<feature type="domain" description="Carrier" evidence="6">
    <location>
        <begin position="1305"/>
        <end position="1385"/>
    </location>
</feature>
<feature type="domain" description="Carrier" evidence="6">
    <location>
        <begin position="1399"/>
        <end position="1479"/>
    </location>
</feature>
<dbReference type="SUPFAM" id="SSF47336">
    <property type="entry name" value="ACP-like"/>
    <property type="match status" value="5"/>
</dbReference>
<evidence type="ECO:0000256" key="1">
    <source>
        <dbReference type="ARBA" id="ARBA00022450"/>
    </source>
</evidence>
<name>A0A8A4TXE1_SULCO</name>
<dbReference type="Gene3D" id="3.40.50.720">
    <property type="entry name" value="NAD(P)-binding Rossmann-like Domain"/>
    <property type="match status" value="1"/>
</dbReference>
<keyword evidence="2" id="KW-0597">Phosphoprotein</keyword>
<feature type="region of interest" description="C-terminal hotdog fold" evidence="4">
    <location>
        <begin position="2313"/>
        <end position="2449"/>
    </location>
</feature>
<dbReference type="InterPro" id="IPR036291">
    <property type="entry name" value="NAD(P)-bd_dom_sf"/>
</dbReference>
<feature type="region of interest" description="Disordered" evidence="5">
    <location>
        <begin position="1163"/>
        <end position="1204"/>
    </location>
</feature>
<dbReference type="EMBL" id="CP071793">
    <property type="protein sequence ID" value="QTD53881.1"/>
    <property type="molecule type" value="Genomic_DNA"/>
</dbReference>
<dbReference type="Pfam" id="PF00698">
    <property type="entry name" value="Acyl_transf_1"/>
    <property type="match status" value="1"/>
</dbReference>
<dbReference type="InterPro" id="IPR014031">
    <property type="entry name" value="Ketoacyl_synth_C"/>
</dbReference>
<dbReference type="InterPro" id="IPR032821">
    <property type="entry name" value="PKS_assoc"/>
</dbReference>
<sequence length="2449" mass="260175">MSSNESSSPSSQPSEPGPEPSHPKPSNDHAKFPPIAVVGVSALFPGSQDKEGFWRDILSGKDLITDVPSSHWLVEDYYDPDPSVPDKTYAKRGAFLPDVVFDPMTWGVPPSLVPYTDTAQLIALIVARQVLEDAANGQFESMDRSRISVILGATGGQTLMGEMVARLQRPVWIKALREAGLPESRVQEIAESIGSNYTDWKEATFPGLLGNVIAGRIANRLNLGGTNCVTDAACASSLSAVSMAVNELRAGQSDLVITGGVDTMNDIFMFMCFSKTPALSASGDCRPFSDQADGTMLGEGIGMVALKRLADAERDGDRIYAVLRGVGSSSDGRSKSVYAPVSAGQAQALRRAYEEAGFGAETVELVEAHGTGTKAGDAAEFGGLCMVFNETERESRQWCALGSVKSQIGHTKAAAGAAGLFKSVMALHHKVLPPTIKVDRPNPKLELEQSPFYLNTEKRPWVRRPDHPRRAGISSFGFGGSNFHLALEEYTGAELRAPRLRQVPDEWVFFGAETPAQLATTVEAELGNLDTPGYLSFLARRSQEGMTRSETRLAVVAKDEADLREKLNKALTHVRQNPEKPLHSADGLHYEKGEALGPVAFLFPGQGSQYPGMGADLAMNFEEAMAVWDRSAHHPLADGKALHEAVFPIPEFNDEARKAREAYLTRTNVAQPAIGAASLSMLALLEQAEIVPSASAGHSFGEVMALHAAGSLDEESVLAIARERGKLMAEAAKLPGAMIAVSSTIDEVRKVIESEKLEVVVANHNAPKQVVLAGTEEAVAQAESHFKRAGMRPKRLTVATAFHSEIVAASTEPLAAFLESHDFKAPHIPVYGNSEASEYPSEPSQMRRLLAQQLAKPVRFVEQIEAMYEAGIRVFLEVGPASVLTSLVGRILEGRPHLAISLDRKGRNGVTHWHRALARLAAAGVSMKPAALWSDFEDRPNPRDAAAPKVAIEINGANYNKPYPPPGGAAGLPKPNPEEVPAPKEVRPVAKVEPVAPAPKPAAPSAQSRPEPPRSPAAASEANLAMTQNPTTPAFSNPQPKRPARTQPSPAPAPRQAAPSAAMNAWLAAYSDVQQQTAHAHETYQQTMADTHLAYLQTAEQALHSLVAMAGGSSVQAQAGTARPAFAPAPVAAQSMPSLQPKAVDAPPAPVVPSIEPALPVEPPRAARPAVPETTSAPVAVTPSPKAAPAKPVTPKPEPKPQAVAAANGGVSDLLLRVVADKTGYPQEMLRLDMDLEADLGVDSIKRVEILSAMREAEPNLPEVDPSEMAALQTLAQITAYLGDTGTQAAPAAVAPSAPAMASAAPATDVHGLLLGVVAEKTGYPVEMLNQEMDLEADLGVDSIKRVEILSAMREAEPNLPEVDPSEMAELRTLGDITNYLSARLPQAPAAPAPTGSAPSASGLHDLLMRVVSEKTGYPADMLNAEMDLEADLGVDSIKRVEILSAMREAEPNLPEVDPGEMAELRTLGDIAGYMGRQMPQTTVASAPVSAPGIQVESLLIAVIAEKTGYPADMLNLDMDLEADLGVDSIKRVEILSAMREAEPNLPEVDPAEMAELRTLAQILEYMSGNLPAQAAPAPTAPAAAGSDLKGLMLTVIADKTGYPADMLNLDMDLEADLGVDSIKRVEILSAMRDAEPNLPEVDPAEMAELRTLAQIVDYMGGSQAQPAATPAPMEVAAPATPAVKAAPSVTLLPELAQPEPVEVGRFILRAKETPAAGMAMAELRDCRNLVITRDGLGVAEALAAALEARGIGAKAVDEVPADADGLIFLGGLRETADEHTAIEVNREAFRALKAAPKLCKGGILVTVQDTGGDFGLSGAERKRAWLGGLTGLVKTAAIEWNRTECKAIDLERADRNPEELAKALLEELLNGGPSHEVGLRADGTRLTLVSHEATVETGAPLLDDSSVVVATGGGRGVTAKTLIALAEATQARFVLLGRTALEVEPEEAAGIRDDAGLKKALLKAATGRGETLSPVDLNRRVQRILANREIRETEREIRIAGGQARYLAVDVLDEQALTTALDEVRGEWGPITALVHGAGVLADKLIAEKTEDQFNRVFDTKVLGLQRLLAATASDPLKALVLFSSVAGRCGNQGQCDYAMANEVLNKVADAERAHRGILVKSFNWGPWESGMVSPALKAHFQKAGIPIIGLEEGARFMVEELQSGSPDEVEITIGGEPRVATSLMGGVDRDLRLELAVDAGSYPFLVDHSIRGVPVAPVVMVLEWFARAARSFRPNLKLAEVRDVRVVSGIRLDRYTNGGNRFHVICRQTANGSGCTLALELRGENDRLHYSATAEMRPSLDKPSTLDAPANLQGWDAPIYDGEVLFHGPEFQVIRSLEGVSEEGIAGELVGTATKGWHGGWRTDVAALDGGLQLALLWGKHKLGGATLPTSVGTLKTYSDELPSGAMKALLRSRAVGANKAIHDIVFEDGGHVVAEMRDVETHLLPS</sequence>
<dbReference type="PROSITE" id="PS52019">
    <property type="entry name" value="PKS_MFAS_DH"/>
    <property type="match status" value="1"/>
</dbReference>
<dbReference type="Pfam" id="PF00109">
    <property type="entry name" value="ketoacyl-synt"/>
    <property type="match status" value="1"/>
</dbReference>
<dbReference type="Pfam" id="PF00550">
    <property type="entry name" value="PP-binding"/>
    <property type="match status" value="5"/>
</dbReference>
<dbReference type="InterPro" id="IPR049900">
    <property type="entry name" value="PKS_mFAS_DH"/>
</dbReference>
<feature type="active site" description="Proton donor; for dehydratase activity" evidence="4">
    <location>
        <position position="2371"/>
    </location>
</feature>
<dbReference type="InterPro" id="IPR016035">
    <property type="entry name" value="Acyl_Trfase/lysoPLipase"/>
</dbReference>
<dbReference type="PROSITE" id="PS52004">
    <property type="entry name" value="KS3_2"/>
    <property type="match status" value="1"/>
</dbReference>
<organism evidence="9 10">
    <name type="scientific">Sulfidibacter corallicola</name>
    <dbReference type="NCBI Taxonomy" id="2818388"/>
    <lineage>
        <taxon>Bacteria</taxon>
        <taxon>Pseudomonadati</taxon>
        <taxon>Acidobacteriota</taxon>
        <taxon>Holophagae</taxon>
        <taxon>Acanthopleuribacterales</taxon>
        <taxon>Acanthopleuribacteraceae</taxon>
        <taxon>Sulfidibacter</taxon>
    </lineage>
</organism>
<dbReference type="InterPro" id="IPR003965">
    <property type="entry name" value="Fatty_acid_synthase"/>
</dbReference>
<feature type="compositionally biased region" description="Polar residues" evidence="5">
    <location>
        <begin position="1025"/>
        <end position="1039"/>
    </location>
</feature>
<dbReference type="InterPro" id="IPR052568">
    <property type="entry name" value="PKS-FAS_Synthase"/>
</dbReference>
<dbReference type="SMART" id="SM00825">
    <property type="entry name" value="PKS_KS"/>
    <property type="match status" value="1"/>
</dbReference>
<dbReference type="PROSITE" id="PS50075">
    <property type="entry name" value="CARRIER"/>
    <property type="match status" value="5"/>
</dbReference>
<evidence type="ECO:0000256" key="5">
    <source>
        <dbReference type="SAM" id="MobiDB-lite"/>
    </source>
</evidence>
<dbReference type="Gene3D" id="3.30.70.250">
    <property type="entry name" value="Malonyl-CoA ACP transacylase, ACP-binding"/>
    <property type="match status" value="1"/>
</dbReference>
<keyword evidence="10" id="KW-1185">Reference proteome</keyword>
<dbReference type="GO" id="GO:0004312">
    <property type="term" value="F:fatty acid synthase activity"/>
    <property type="evidence" value="ECO:0007669"/>
    <property type="project" value="InterPro"/>
</dbReference>
<evidence type="ECO:0000313" key="9">
    <source>
        <dbReference type="EMBL" id="QTD53881.1"/>
    </source>
</evidence>
<evidence type="ECO:0000259" key="7">
    <source>
        <dbReference type="PROSITE" id="PS52004"/>
    </source>
</evidence>
<feature type="domain" description="Carrier" evidence="6">
    <location>
        <begin position="1491"/>
        <end position="1571"/>
    </location>
</feature>
<dbReference type="Pfam" id="PF16197">
    <property type="entry name" value="KAsynt_C_assoc"/>
    <property type="match status" value="1"/>
</dbReference>
<gene>
    <name evidence="9" type="ORF">J3U87_15645</name>
</gene>
<dbReference type="GO" id="GO:0004315">
    <property type="term" value="F:3-oxoacyl-[acyl-carrier-protein] synthase activity"/>
    <property type="evidence" value="ECO:0007669"/>
    <property type="project" value="InterPro"/>
</dbReference>
<dbReference type="SUPFAM" id="SSF51735">
    <property type="entry name" value="NAD(P)-binding Rossmann-fold domains"/>
    <property type="match status" value="2"/>
</dbReference>
<dbReference type="PRINTS" id="PR01483">
    <property type="entry name" value="FASYNTHASE"/>
</dbReference>
<reference evidence="9" key="1">
    <citation type="submission" date="2021-03" db="EMBL/GenBank/DDBJ databases">
        <title>Acanthopleuribacteraceae sp. M133.</title>
        <authorList>
            <person name="Wang G."/>
        </authorList>
    </citation>
    <scope>NUCLEOTIDE SEQUENCE</scope>
    <source>
        <strain evidence="9">M133</strain>
    </source>
</reference>
<feature type="domain" description="Carrier" evidence="6">
    <location>
        <begin position="1587"/>
        <end position="1664"/>
    </location>
</feature>
<dbReference type="KEGG" id="scor:J3U87_15645"/>
<evidence type="ECO:0000256" key="4">
    <source>
        <dbReference type="PROSITE-ProRule" id="PRU01363"/>
    </source>
</evidence>
<dbReference type="SMART" id="SM00822">
    <property type="entry name" value="PKS_KR"/>
    <property type="match status" value="1"/>
</dbReference>
<feature type="domain" description="PKS/mFAS DH" evidence="8">
    <location>
        <begin position="2178"/>
        <end position="2449"/>
    </location>
</feature>
<accession>A0A8A4TXE1</accession>
<evidence type="ECO:0000256" key="2">
    <source>
        <dbReference type="ARBA" id="ARBA00022553"/>
    </source>
</evidence>
<evidence type="ECO:0000259" key="8">
    <source>
        <dbReference type="PROSITE" id="PS52019"/>
    </source>
</evidence>
<dbReference type="CDD" id="cd00833">
    <property type="entry name" value="PKS"/>
    <property type="match status" value="1"/>
</dbReference>
<dbReference type="GO" id="GO:0005835">
    <property type="term" value="C:fatty acid synthase complex"/>
    <property type="evidence" value="ECO:0007669"/>
    <property type="project" value="InterPro"/>
</dbReference>
<dbReference type="RefSeq" id="WP_237383981.1">
    <property type="nucleotide sequence ID" value="NZ_CP071793.1"/>
</dbReference>
<dbReference type="InterPro" id="IPR057326">
    <property type="entry name" value="KR_dom"/>
</dbReference>
<feature type="region of interest" description="N-terminal hotdog fold" evidence="4">
    <location>
        <begin position="2178"/>
        <end position="2303"/>
    </location>
</feature>
<dbReference type="Gene3D" id="1.10.1200.10">
    <property type="entry name" value="ACP-like"/>
    <property type="match status" value="5"/>
</dbReference>
<feature type="compositionally biased region" description="Basic and acidic residues" evidence="5">
    <location>
        <begin position="981"/>
        <end position="990"/>
    </location>
</feature>
<feature type="region of interest" description="Disordered" evidence="5">
    <location>
        <begin position="1"/>
        <end position="31"/>
    </location>
</feature>
<evidence type="ECO:0000313" key="10">
    <source>
        <dbReference type="Proteomes" id="UP000663929"/>
    </source>
</evidence>
<dbReference type="CDD" id="cd08953">
    <property type="entry name" value="KR_2_SDR_x"/>
    <property type="match status" value="1"/>
</dbReference>
<dbReference type="SMART" id="SM00827">
    <property type="entry name" value="PKS_AT"/>
    <property type="match status" value="1"/>
</dbReference>
<dbReference type="InterPro" id="IPR020841">
    <property type="entry name" value="PKS_Beta-ketoAc_synthase_dom"/>
</dbReference>
<dbReference type="GO" id="GO:0006633">
    <property type="term" value="P:fatty acid biosynthetic process"/>
    <property type="evidence" value="ECO:0007669"/>
    <property type="project" value="InterPro"/>
</dbReference>
<dbReference type="InterPro" id="IPR001227">
    <property type="entry name" value="Ac_transferase_dom_sf"/>
</dbReference>
<dbReference type="InterPro" id="IPR014043">
    <property type="entry name" value="Acyl_transferase_dom"/>
</dbReference>
<dbReference type="InterPro" id="IPR036736">
    <property type="entry name" value="ACP-like_sf"/>
</dbReference>
<dbReference type="InterPro" id="IPR009081">
    <property type="entry name" value="PP-bd_ACP"/>
</dbReference>
<feature type="domain" description="Ketosynthase family 3 (KS3)" evidence="7">
    <location>
        <begin position="32"/>
        <end position="489"/>
    </location>
</feature>
<dbReference type="SUPFAM" id="SSF53901">
    <property type="entry name" value="Thiolase-like"/>
    <property type="match status" value="1"/>
</dbReference>
<feature type="region of interest" description="Disordered" evidence="5">
    <location>
        <begin position="958"/>
        <end position="1060"/>
    </location>
</feature>
<dbReference type="PANTHER" id="PTHR43074:SF1">
    <property type="entry name" value="BETA-KETOACYL SYNTHASE FAMILY PROTEIN-RELATED"/>
    <property type="match status" value="1"/>
</dbReference>
<dbReference type="Proteomes" id="UP000663929">
    <property type="component" value="Chromosome"/>
</dbReference>
<dbReference type="InterPro" id="IPR013968">
    <property type="entry name" value="PKS_KR"/>
</dbReference>
<proteinExistence type="predicted"/>
<dbReference type="InterPro" id="IPR018201">
    <property type="entry name" value="Ketoacyl_synth_AS"/>
</dbReference>
<dbReference type="SUPFAM" id="SSF55048">
    <property type="entry name" value="Probable ACP-binding domain of malonyl-CoA ACP transacylase"/>
    <property type="match status" value="1"/>
</dbReference>
<feature type="compositionally biased region" description="Basic and acidic residues" evidence="5">
    <location>
        <begin position="21"/>
        <end position="31"/>
    </location>
</feature>
<dbReference type="PROSITE" id="PS00606">
    <property type="entry name" value="KS3_1"/>
    <property type="match status" value="1"/>
</dbReference>
<dbReference type="Gene3D" id="3.10.129.110">
    <property type="entry name" value="Polyketide synthase dehydratase"/>
    <property type="match status" value="1"/>
</dbReference>